<protein>
    <recommendedName>
        <fullName evidence="2">FAS1 domain-containing protein</fullName>
    </recommendedName>
</protein>
<proteinExistence type="predicted"/>
<dbReference type="SMART" id="SM00554">
    <property type="entry name" value="FAS1"/>
    <property type="match status" value="4"/>
</dbReference>
<dbReference type="PANTHER" id="PTHR10900">
    <property type="entry name" value="PERIOSTIN-RELATED"/>
    <property type="match status" value="1"/>
</dbReference>
<dbReference type="PANTHER" id="PTHR10900:SF77">
    <property type="entry name" value="FI19380P1"/>
    <property type="match status" value="1"/>
</dbReference>
<dbReference type="EMBL" id="QMKO01001558">
    <property type="protein sequence ID" value="RTG88708.1"/>
    <property type="molecule type" value="Genomic_DNA"/>
</dbReference>
<dbReference type="SUPFAM" id="SSF82153">
    <property type="entry name" value="FAS1 domain"/>
    <property type="match status" value="5"/>
</dbReference>
<feature type="domain" description="FAS1" evidence="2">
    <location>
        <begin position="36"/>
        <end position="208"/>
    </location>
</feature>
<dbReference type="STRING" id="6184.A0A430QLX7"/>
<sequence>MKISTDFMDKMLINYFSLIYFIYLSLLLIETQSINDNNLWQVITSYPNATKFADFIQEMGLQNLFEKPGCFGDDECLTIILPTNDAIDHMANDLAWYSLGDYQKHSFIHGHIIQRGITTGQSSVRVTTREWTKLGQQMNFIDIGFGTGVEYTTLLANQQFGFSTIVSLQILFIKHFYSTSLYFVNNAKIVTPDVMASNGIIQIVNQVLYTPYISSPFMEFLQKQGNLGISKELWYLLLQEPKYAPYPAQHIYSTIFVVNDSGWSSLPIIQLNRLRKNITLLASADSTSLYFVNNAKIVTPDVMASNGIIQIVNQVLYTPYISSPFMEFLQKQGNLGISKELWYLLLQEPKYAPYPAQHIYSTIFVVNDSGWSSLPIIQLNRLRKNITLLASVLSYHYCPNQLIYREWISVKPNMNIYTGFPNRPQSATSIQLSELNPAQLYKSSGDSIIISSGNTEAKLEDKSFIIQKAIVHIIQKPLAFIFETREEILNRINSNLLSSCQSDTICKNILTSSTDITVFSPNAQAMQNFNKLSTSEKAIYLKYLFLPMKLYQAEMTLNRRIPIENLEDAIRFKIIDQSTFIEARLPNQGYVASRIINANQVATNGIIHTIDAIPGLPYETVQQYVARIPDFNLYYNTGFVQSMTIGEPYTFLVPTNQAMTSMNNDNEVGRKLLTDKLRKDFVFRRNTFPLDLIIQDLDIRKVYYVSTANYAFTREQLRLDISSKNSDEGELHTNHIELFS</sequence>
<keyword evidence="4" id="KW-1185">Reference proteome</keyword>
<evidence type="ECO:0000313" key="3">
    <source>
        <dbReference type="EMBL" id="RTG88708.1"/>
    </source>
</evidence>
<dbReference type="PROSITE" id="PS50213">
    <property type="entry name" value="FAS1"/>
    <property type="match status" value="1"/>
</dbReference>
<dbReference type="InterPro" id="IPR050904">
    <property type="entry name" value="Adhesion/Biosynth-related"/>
</dbReference>
<dbReference type="Pfam" id="PF02469">
    <property type="entry name" value="Fasciclin"/>
    <property type="match status" value="3"/>
</dbReference>
<gene>
    <name evidence="3" type="ORF">DC041_0004935</name>
</gene>
<feature type="transmembrane region" description="Helical" evidence="1">
    <location>
        <begin position="12"/>
        <end position="29"/>
    </location>
</feature>
<keyword evidence="1" id="KW-0472">Membrane</keyword>
<name>A0A430QLX7_SCHBO</name>
<keyword evidence="1" id="KW-0812">Transmembrane</keyword>
<dbReference type="Proteomes" id="UP000290809">
    <property type="component" value="Unassembled WGS sequence"/>
</dbReference>
<accession>A0A430QLX7</accession>
<comment type="caution">
    <text evidence="3">The sequence shown here is derived from an EMBL/GenBank/DDBJ whole genome shotgun (WGS) entry which is preliminary data.</text>
</comment>
<dbReference type="GO" id="GO:0005615">
    <property type="term" value="C:extracellular space"/>
    <property type="evidence" value="ECO:0007669"/>
    <property type="project" value="TreeGrafter"/>
</dbReference>
<dbReference type="Gene3D" id="2.30.180.10">
    <property type="entry name" value="FAS1 domain"/>
    <property type="match status" value="4"/>
</dbReference>
<dbReference type="InterPro" id="IPR036378">
    <property type="entry name" value="FAS1_dom_sf"/>
</dbReference>
<evidence type="ECO:0000259" key="2">
    <source>
        <dbReference type="PROSITE" id="PS50213"/>
    </source>
</evidence>
<evidence type="ECO:0000313" key="4">
    <source>
        <dbReference type="Proteomes" id="UP000290809"/>
    </source>
</evidence>
<organism evidence="3 4">
    <name type="scientific">Schistosoma bovis</name>
    <name type="common">Blood fluke</name>
    <dbReference type="NCBI Taxonomy" id="6184"/>
    <lineage>
        <taxon>Eukaryota</taxon>
        <taxon>Metazoa</taxon>
        <taxon>Spiralia</taxon>
        <taxon>Lophotrochozoa</taxon>
        <taxon>Platyhelminthes</taxon>
        <taxon>Trematoda</taxon>
        <taxon>Digenea</taxon>
        <taxon>Strigeidida</taxon>
        <taxon>Schistosomatoidea</taxon>
        <taxon>Schistosomatidae</taxon>
        <taxon>Schistosoma</taxon>
    </lineage>
</organism>
<keyword evidence="1" id="KW-1133">Transmembrane helix</keyword>
<dbReference type="AlphaFoldDB" id="A0A430QLX7"/>
<reference evidence="3 4" key="1">
    <citation type="journal article" date="2019" name="PLoS Pathog.">
        <title>Genome sequence of the bovine parasite Schistosoma bovis Tanzania.</title>
        <authorList>
            <person name="Oey H."/>
            <person name="Zakrzewski M."/>
            <person name="Gobert G."/>
            <person name="Gravermann K."/>
            <person name="Stoye J."/>
            <person name="Jones M."/>
            <person name="Mcmanus D."/>
            <person name="Krause L."/>
        </authorList>
    </citation>
    <scope>NUCLEOTIDE SEQUENCE [LARGE SCALE GENOMIC DNA]</scope>
    <source>
        <strain evidence="3 4">TAN1997</strain>
    </source>
</reference>
<dbReference type="InterPro" id="IPR000782">
    <property type="entry name" value="FAS1_domain"/>
</dbReference>
<evidence type="ECO:0000256" key="1">
    <source>
        <dbReference type="SAM" id="Phobius"/>
    </source>
</evidence>